<evidence type="ECO:0000313" key="2">
    <source>
        <dbReference type="Ensembl" id="ENSP00000519617.1"/>
    </source>
</evidence>
<sequence>MEAAVAAPRPRLLLLVLAAAAAAAAALLPGATEVAQEAFMYSSNSSGLS</sequence>
<dbReference type="GeneTree" id="ENSGT00940000156394"/>
<accession>A0AAQ5BHW0</accession>
<reference evidence="2 3" key="2">
    <citation type="journal article" date="2004" name="Nature">
        <title>DNA sequence and analysis of human chromosome 9.</title>
        <authorList>
            <person name="Humphray S.J."/>
            <person name="Oliver K."/>
            <person name="Hunt A.R."/>
            <person name="Plumb R.W."/>
            <person name="Loveland J.E."/>
            <person name="Howe K.L."/>
            <person name="Andrews T.D."/>
            <person name="Searle S."/>
            <person name="Hunt S.E."/>
            <person name="Scott C.E."/>
            <person name="Jones M.C."/>
            <person name="Ainscough R."/>
            <person name="Almeida J.P."/>
            <person name="Ambrose K.D."/>
            <person name="Ashwell R.I."/>
            <person name="Babbage A.K."/>
            <person name="Babbage S."/>
            <person name="Bagguley C.L."/>
            <person name="Bailey J."/>
            <person name="Banerjee R."/>
            <person name="Barker D.J."/>
            <person name="Barlow K.F."/>
            <person name="Bates K."/>
            <person name="Beasley H."/>
            <person name="Beasley O."/>
            <person name="Bird C.P."/>
            <person name="Bray-Allen S."/>
            <person name="Brown A.J."/>
            <person name="Brown J.Y."/>
            <person name="Burford D."/>
            <person name="Burrill W."/>
            <person name="Burton J."/>
            <person name="Carder C."/>
            <person name="Carter N.P."/>
            <person name="Chapman J.C."/>
            <person name="Chen Y."/>
            <person name="Clarke G."/>
            <person name="Clark S.Y."/>
            <person name="Clee C.M."/>
            <person name="Clegg S."/>
            <person name="Collier R.E."/>
            <person name="Corby N."/>
            <person name="Crosier M."/>
            <person name="Cummings A.T."/>
            <person name="Davies J."/>
            <person name="Dhami P."/>
            <person name="Dunn M."/>
            <person name="Dutta I."/>
            <person name="Dyer L.W."/>
            <person name="Earthrowl M.E."/>
            <person name="Faulkner L."/>
            <person name="Fleming C.J."/>
            <person name="Frankish A."/>
            <person name="Frankland J.A."/>
            <person name="French L."/>
            <person name="Fricker D.G."/>
            <person name="Garner P."/>
            <person name="Garnett J."/>
            <person name="Ghori J."/>
            <person name="Gilbert J.G."/>
            <person name="Glison C."/>
            <person name="Grafham D.V."/>
            <person name="Gribble S."/>
            <person name="Griffiths C."/>
            <person name="Griffiths-Jones S."/>
            <person name="Grocock R."/>
            <person name="Guy J."/>
            <person name="Hall R.E."/>
            <person name="Hammond S."/>
            <person name="Harley J.L."/>
            <person name="Harrison E.S."/>
            <person name="Hart E.A."/>
            <person name="Heath P.D."/>
            <person name="Henderson C.D."/>
            <person name="Hopkins B.L."/>
            <person name="Howard P.J."/>
            <person name="Howden P.J."/>
            <person name="Huckle E."/>
            <person name="Johnson C."/>
            <person name="Johnson D."/>
            <person name="Joy A.A."/>
            <person name="Kay M."/>
            <person name="Keenan S."/>
            <person name="Kershaw J.K."/>
            <person name="Kimberley A.M."/>
            <person name="King A."/>
            <person name="Knights A."/>
            <person name="Laird G.K."/>
            <person name="Langford C."/>
            <person name="Lawlor S."/>
            <person name="Leongamornlert D.A."/>
            <person name="Leversha M."/>
            <person name="Lloyd C."/>
            <person name="Lloyd D.M."/>
            <person name="Lovell J."/>
            <person name="Martin S."/>
            <person name="Mashreghi-Mohammadi M."/>
            <person name="Matthews L."/>
            <person name="McLaren S."/>
            <person name="McLay K.E."/>
            <person name="McMurray A."/>
            <person name="Milne S."/>
            <person name="Nickerson T."/>
            <person name="Nisbett J."/>
            <person name="Nordsiek G."/>
            <person name="Pearce A.V."/>
            <person name="Peck A.I."/>
            <person name="Porter K.M."/>
            <person name="Pandian R."/>
            <person name="Pelan S."/>
            <person name="Phillimore B."/>
            <person name="Povey S."/>
            <person name="Ramsey Y."/>
            <person name="Rand V."/>
            <person name="Scharfe M."/>
            <person name="Sehra H.K."/>
            <person name="Shownkeen R."/>
            <person name="Sims S.K."/>
            <person name="Skuce C.D."/>
            <person name="Smith M."/>
            <person name="Steward C.A."/>
            <person name="Swarbreck D."/>
            <person name="Sycamore N."/>
            <person name="Tester J."/>
            <person name="Thorpe A."/>
            <person name="Tracey A."/>
            <person name="Tromans A."/>
            <person name="Thomas D.W."/>
            <person name="Wall M."/>
            <person name="Wallis J.M."/>
            <person name="West A.P."/>
            <person name="Whitehead S.L."/>
            <person name="Willey D.L."/>
            <person name="Williams S.A."/>
            <person name="Wilming L."/>
            <person name="Wray P.W."/>
            <person name="Young L."/>
            <person name="Ashurst J.L."/>
            <person name="Coulson A."/>
            <person name="Blocker H."/>
            <person name="Durbin R."/>
            <person name="Sulston J.E."/>
            <person name="Hubbard T."/>
            <person name="Jackson M.J."/>
            <person name="Bentley D.R."/>
            <person name="Beck S."/>
            <person name="Rogers J."/>
            <person name="Dunham I."/>
        </authorList>
    </citation>
    <scope>NUCLEOTIDE SEQUENCE [LARGE SCALE GENOMIC DNA]</scope>
</reference>
<dbReference type="Ensembl" id="ENST00000714346.1">
    <property type="protein sequence ID" value="ENSP00000519617.1"/>
    <property type="gene ID" value="ENSG00000106799.16"/>
</dbReference>
<dbReference type="OpenTargets" id="ENSG00000106799"/>
<reference evidence="2 3" key="1">
    <citation type="journal article" date="2001" name="Nature">
        <title>Initial sequencing and analysis of the human genome.</title>
        <authorList>
            <consortium name="International Human Genome Sequencing Consortium"/>
            <person name="Lander E.S."/>
            <person name="Linton L.M."/>
            <person name="Birren B."/>
            <person name="Nusbaum C."/>
            <person name="Zody M.C."/>
            <person name="Baldwin J."/>
            <person name="Devon K."/>
            <person name="Dewar K."/>
            <person name="Doyle M."/>
            <person name="FitzHugh W."/>
            <person name="Funke R."/>
            <person name="Gage D."/>
            <person name="Harris K."/>
            <person name="Heaford A."/>
            <person name="Howland J."/>
            <person name="Kann L."/>
            <person name="Lehoczky J."/>
            <person name="LeVine R."/>
            <person name="McEwan P."/>
            <person name="McKernan K."/>
            <person name="Meldrim J."/>
            <person name="Mesirov J.P."/>
            <person name="Miranda C."/>
            <person name="Morris W."/>
            <person name="Naylor J."/>
            <person name="Raymond C."/>
            <person name="Rosetti M."/>
            <person name="Santos R."/>
            <person name="Sheridan A."/>
            <person name="Sougnez C."/>
            <person name="Stange-Thomann N."/>
            <person name="Stojanovic N."/>
            <person name="Subramanian A."/>
            <person name="Wyman D."/>
            <person name="Rogers J."/>
            <person name="Sulston J."/>
            <person name="Ainscough R."/>
            <person name="Beck S."/>
            <person name="Bentley D."/>
            <person name="Burton J."/>
            <person name="Clee C."/>
            <person name="Carter N."/>
            <person name="Coulson A."/>
            <person name="Deadman R."/>
            <person name="Deloukas P."/>
            <person name="Dunham A."/>
            <person name="Dunham I."/>
            <person name="Durbin R."/>
            <person name="French L."/>
            <person name="Grafham D."/>
            <person name="Gregory S."/>
            <person name="Hubbard T."/>
            <person name="Humphray S."/>
            <person name="Hunt A."/>
            <person name="Jones M."/>
            <person name="Lloyd C."/>
            <person name="McMurray A."/>
            <person name="Matthews L."/>
            <person name="Mercer S."/>
            <person name="Milne S."/>
            <person name="Mullikin J.C."/>
            <person name="Mungall A."/>
            <person name="Plumb R."/>
            <person name="Ross M."/>
            <person name="Shownkeen R."/>
            <person name="Sims S."/>
            <person name="Waterston R.H."/>
            <person name="Wilson R.K."/>
            <person name="Hillier L.W."/>
            <person name="McPherson J.D."/>
            <person name="Marra M.A."/>
            <person name="Mardis E.R."/>
            <person name="Fulton L.A."/>
            <person name="Chinwalla A.T."/>
            <person name="Pepin K.H."/>
            <person name="Gish W.R."/>
            <person name="Chissoe S.L."/>
            <person name="Wendl M.C."/>
            <person name="Delehaunty K.D."/>
            <person name="Miner T.L."/>
            <person name="Delehaunty A."/>
            <person name="Kramer J.B."/>
            <person name="Cook L.L."/>
            <person name="Fulton R.S."/>
            <person name="Johnson D.L."/>
            <person name="Minx P.J."/>
            <person name="Clifton S.W."/>
            <person name="Hawkins T."/>
            <person name="Branscomb E."/>
            <person name="Predki P."/>
            <person name="Richardson P."/>
            <person name="Wenning S."/>
            <person name="Slezak T."/>
            <person name="Doggett N."/>
            <person name="Cheng J.F."/>
            <person name="Olsen A."/>
            <person name="Lucas S."/>
            <person name="Elkin C."/>
            <person name="Uberbacher E."/>
            <person name="Frazier M."/>
            <person name="Gibbs R.A."/>
            <person name="Muzny D.M."/>
            <person name="Scherer S.E."/>
            <person name="Bouck J.B."/>
            <person name="Sodergren E.J."/>
            <person name="Worley K.C."/>
            <person name="Rives C.M."/>
            <person name="Gorrell J.H."/>
            <person name="Metzker M.L."/>
            <person name="Naylor S.L."/>
            <person name="Kucherlapati R.S."/>
            <person name="Nelson D.L."/>
            <person name="Weinstock G.M."/>
            <person name="Sakaki Y."/>
            <person name="Fujiyama A."/>
            <person name="Hattori M."/>
            <person name="Yada T."/>
            <person name="Toyoda A."/>
            <person name="Itoh T."/>
            <person name="Kawagoe C."/>
            <person name="Watanabe H."/>
            <person name="Totoki Y."/>
            <person name="Taylor T."/>
            <person name="Weissenbach J."/>
            <person name="Heilig R."/>
            <person name="Saurin W."/>
            <person name="Artiguenave F."/>
            <person name="Brottier P."/>
            <person name="Bruls T."/>
            <person name="Pelletier E."/>
            <person name="Robert C."/>
            <person name="Wincker P."/>
            <person name="Smith D.R."/>
            <person name="Doucette-Stamm L."/>
            <person name="Rubenfield M."/>
            <person name="Weinstock K."/>
            <person name="Lee H.M."/>
            <person name="Dubois J."/>
            <person name="Rosenthal A."/>
            <person name="Platzer M."/>
            <person name="Nyakatura G."/>
            <person name="Taudien S."/>
            <person name="Rump A."/>
            <person name="Yang H."/>
            <person name="Yu J."/>
            <person name="Wang J."/>
            <person name="Huang G."/>
            <person name="Gu J."/>
            <person name="Hood L."/>
            <person name="Rowen L."/>
            <person name="Madan A."/>
            <person name="Qin S."/>
            <person name="Davis R.W."/>
            <person name="Federspiel N.A."/>
            <person name="Abola A.P."/>
            <person name="Proctor M.J."/>
            <person name="Myers R.M."/>
            <person name="Schmutz J."/>
            <person name="Dickson M."/>
            <person name="Grimwood J."/>
            <person name="Cox D.R."/>
            <person name="Olson M.V."/>
            <person name="Kaul R."/>
            <person name="Raymond C."/>
            <person name="Shimizu N."/>
            <person name="Kawasaki K."/>
            <person name="Minoshima S."/>
            <person name="Evans G.A."/>
            <person name="Athanasiou M."/>
            <person name="Schultz R."/>
            <person name="Roe B.A."/>
            <person name="Chen F."/>
            <person name="Pan H."/>
            <person name="Ramser J."/>
            <person name="Lehrach H."/>
            <person name="Reinhardt R."/>
            <person name="McCombie W.R."/>
            <person name="de la Bastide M."/>
            <person name="Dedhia N."/>
            <person name="Blocker H."/>
            <person name="Hornischer K."/>
            <person name="Nordsiek G."/>
            <person name="Agarwala R."/>
            <person name="Aravind L."/>
            <person name="Bailey J.A."/>
            <person name="Bateman A."/>
            <person name="Batzoglou S."/>
            <person name="Birney E."/>
            <person name="Bork P."/>
            <person name="Brown D.G."/>
            <person name="Burge C.B."/>
            <person name="Cerutti L."/>
            <person name="Chen H.C."/>
            <person name="Church D."/>
            <person name="Clamp M."/>
            <person name="Copley R.R."/>
            <person name="Doerks T."/>
            <person name="Eddy S.R."/>
            <person name="Eichler E.E."/>
            <person name="Furey T.S."/>
            <person name="Galagan J."/>
            <person name="Gilbert J.G."/>
            <person name="Harmon C."/>
            <person name="Hayashizaki Y."/>
            <person name="Haussler D."/>
            <person name="Hermjakob H."/>
            <person name="Hokamp K."/>
            <person name="Jang W."/>
            <person name="Johnson L.S."/>
            <person name="Jones T.A."/>
            <person name="Kasif S."/>
            <person name="Kaspryzk A."/>
            <person name="Kennedy S."/>
            <person name="Kent W.J."/>
            <person name="Kitts P."/>
            <person name="Koonin E.V."/>
            <person name="Korf I."/>
            <person name="Kulp D."/>
            <person name="Lancet D."/>
            <person name="Lowe T.M."/>
            <person name="McLysaght A."/>
            <person name="Mikkelsen T."/>
            <person name="Moran J.V."/>
            <person name="Mulder N."/>
            <person name="Pollara V.J."/>
            <person name="Ponting C.P."/>
            <person name="Schuler G."/>
            <person name="Schultz J."/>
            <person name="Slater G."/>
            <person name="Smit A.F."/>
            <person name="Stupka E."/>
            <person name="Szustakowski J."/>
            <person name="Thierry-Mieg D."/>
            <person name="Thierry-Mieg J."/>
            <person name="Wagner L."/>
            <person name="Wallis J."/>
            <person name="Wheeler R."/>
            <person name="Williams A."/>
            <person name="Wolf Y.I."/>
            <person name="Wolfe K.H."/>
            <person name="Yang S.P."/>
            <person name="Yeh R.F."/>
            <person name="Collins F."/>
            <person name="Guyer M.S."/>
            <person name="Peterson J."/>
            <person name="Felsenfeld A."/>
            <person name="Wetterstrand K.A."/>
            <person name="Patrinos A."/>
            <person name="Morgan M.J."/>
            <person name="de Jong P."/>
            <person name="Catanese J.J."/>
            <person name="Osoegawa K."/>
            <person name="Shizuya H."/>
            <person name="Choi S."/>
            <person name="Chen Y.J."/>
        </authorList>
    </citation>
    <scope>NUCLEOTIDE SEQUENCE [LARGE SCALE GENOMIC DNA]</scope>
</reference>
<dbReference type="AlphaFoldDB" id="A0AAQ5BHW0"/>
<feature type="chain" id="PRO_5042845239" evidence="1">
    <location>
        <begin position="27"/>
        <end position="49"/>
    </location>
</feature>
<proteinExistence type="predicted"/>
<dbReference type="EMBL" id="AL162427">
    <property type="status" value="NOT_ANNOTATED_CDS"/>
    <property type="molecule type" value="Genomic_DNA"/>
</dbReference>
<name>A0AAQ5BHW0_HUMAN</name>
<keyword evidence="3" id="KW-1185">Reference proteome</keyword>
<evidence type="ECO:0000313" key="3">
    <source>
        <dbReference type="Proteomes" id="UP000005640"/>
    </source>
</evidence>
<protein>
    <submittedName>
        <fullName evidence="2">Transforming growth factor beta receptor 1</fullName>
    </submittedName>
</protein>
<dbReference type="HGNC" id="HGNC:11772">
    <property type="gene designation" value="TGFBR1"/>
</dbReference>
<keyword evidence="1" id="KW-0732">Signal</keyword>
<reference evidence="2 3" key="3">
    <citation type="journal article" date="2004" name="Nature">
        <title>Finishing the euchromatic sequence of the human genome.</title>
        <authorList>
            <consortium name="International Human Genome Sequencing Consortium"/>
        </authorList>
    </citation>
    <scope>NUCLEOTIDE SEQUENCE [LARGE SCALE GENOMIC DNA]</scope>
</reference>
<feature type="signal peptide" evidence="1">
    <location>
        <begin position="1"/>
        <end position="26"/>
    </location>
</feature>
<gene>
    <name evidence="2" type="primary">TGFBR1</name>
</gene>
<evidence type="ECO:0000256" key="1">
    <source>
        <dbReference type="SAM" id="SignalP"/>
    </source>
</evidence>
<reference evidence="2" key="5">
    <citation type="submission" date="2025-09" db="UniProtKB">
        <authorList>
            <consortium name="Ensembl"/>
        </authorList>
    </citation>
    <scope>IDENTIFICATION</scope>
</reference>
<dbReference type="Ensembl" id="ENST00000714346.1">
    <property type="protein sequence ID" value="ENSP00000519617.1"/>
    <property type="gene ID" value="ENSG00000106799.15"/>
</dbReference>
<dbReference type="Proteomes" id="UP000005640">
    <property type="component" value="Chromosome 9"/>
</dbReference>
<organism evidence="2 3">
    <name type="scientific">Homo sapiens</name>
    <name type="common">Human</name>
    <dbReference type="NCBI Taxonomy" id="9606"/>
    <lineage>
        <taxon>Eukaryota</taxon>
        <taxon>Metazoa</taxon>
        <taxon>Chordata</taxon>
        <taxon>Craniata</taxon>
        <taxon>Vertebrata</taxon>
        <taxon>Euteleostomi</taxon>
        <taxon>Mammalia</taxon>
        <taxon>Eutheria</taxon>
        <taxon>Euarchontoglires</taxon>
        <taxon>Primates</taxon>
        <taxon>Haplorrhini</taxon>
        <taxon>Catarrhini</taxon>
        <taxon>Hominidae</taxon>
        <taxon>Homo</taxon>
    </lineage>
</organism>
<reference evidence="2" key="4">
    <citation type="submission" date="2025-08" db="UniProtKB">
        <authorList>
            <consortium name="Ensembl"/>
        </authorList>
    </citation>
    <scope>IDENTIFICATION</scope>
</reference>